<evidence type="ECO:0000313" key="2">
    <source>
        <dbReference type="Proteomes" id="UP001341281"/>
    </source>
</evidence>
<dbReference type="InterPro" id="IPR032675">
    <property type="entry name" value="LRR_dom_sf"/>
</dbReference>
<dbReference type="Pfam" id="PF13855">
    <property type="entry name" value="LRR_8"/>
    <property type="match status" value="1"/>
</dbReference>
<dbReference type="AlphaFoldDB" id="A0AAQ3PSN4"/>
<dbReference type="InterPro" id="IPR001611">
    <property type="entry name" value="Leu-rich_rpt"/>
</dbReference>
<keyword evidence="2" id="KW-1185">Reference proteome</keyword>
<evidence type="ECO:0000313" key="1">
    <source>
        <dbReference type="EMBL" id="WVZ54909.1"/>
    </source>
</evidence>
<gene>
    <name evidence="1" type="ORF">U9M48_005646</name>
</gene>
<accession>A0AAQ3PSN4</accession>
<dbReference type="Gene3D" id="3.80.10.10">
    <property type="entry name" value="Ribonuclease Inhibitor"/>
    <property type="match status" value="3"/>
</dbReference>
<name>A0AAQ3PSN4_PASNO</name>
<dbReference type="Proteomes" id="UP001341281">
    <property type="component" value="Chromosome 01"/>
</dbReference>
<sequence>MLLSLATLWKVDLSISSIINYLDLAYVDVSDNTLTGAIPEGLCARGHFVILTADNNRFHGSIPLTSAIPEGLCDRGQFIYLTADNNRFNGSIPESLANCVTLQGLSFNDNQLTGAILEGLCSAEGGLFVSLTADNNRLNGLSSFLPSYIDILVYFLTSICDINQLTYLDLSDNNISSAFPTTLYHCVSIEYLDLSQNNLTAADMGQSIEESLTTLKINYHRFSGTIPSDLGSLKRLQTLWLANNPFDAGELPASFKNLANLVSLWAVTATSSESSQA</sequence>
<dbReference type="Pfam" id="PF00560">
    <property type="entry name" value="LRR_1"/>
    <property type="match status" value="2"/>
</dbReference>
<dbReference type="PANTHER" id="PTHR48054">
    <property type="entry name" value="RECEPTOR KINASE-LIKE PROTEIN XA21"/>
    <property type="match status" value="1"/>
</dbReference>
<dbReference type="InterPro" id="IPR052592">
    <property type="entry name" value="LRR-RLK"/>
</dbReference>
<organism evidence="1 2">
    <name type="scientific">Paspalum notatum var. saurae</name>
    <dbReference type="NCBI Taxonomy" id="547442"/>
    <lineage>
        <taxon>Eukaryota</taxon>
        <taxon>Viridiplantae</taxon>
        <taxon>Streptophyta</taxon>
        <taxon>Embryophyta</taxon>
        <taxon>Tracheophyta</taxon>
        <taxon>Spermatophyta</taxon>
        <taxon>Magnoliopsida</taxon>
        <taxon>Liliopsida</taxon>
        <taxon>Poales</taxon>
        <taxon>Poaceae</taxon>
        <taxon>PACMAD clade</taxon>
        <taxon>Panicoideae</taxon>
        <taxon>Andropogonodae</taxon>
        <taxon>Paspaleae</taxon>
        <taxon>Paspalinae</taxon>
        <taxon>Paspalum</taxon>
    </lineage>
</organism>
<proteinExistence type="predicted"/>
<dbReference type="EMBL" id="CP144745">
    <property type="protein sequence ID" value="WVZ54909.1"/>
    <property type="molecule type" value="Genomic_DNA"/>
</dbReference>
<protein>
    <submittedName>
        <fullName evidence="1">Uncharacterized protein</fullName>
    </submittedName>
</protein>
<dbReference type="SUPFAM" id="SSF52058">
    <property type="entry name" value="L domain-like"/>
    <property type="match status" value="1"/>
</dbReference>
<reference evidence="1 2" key="1">
    <citation type="submission" date="2024-02" db="EMBL/GenBank/DDBJ databases">
        <title>High-quality chromosome-scale genome assembly of Pensacola bahiagrass (Paspalum notatum Flugge var. saurae).</title>
        <authorList>
            <person name="Vega J.M."/>
            <person name="Podio M."/>
            <person name="Orjuela J."/>
            <person name="Siena L.A."/>
            <person name="Pessino S.C."/>
            <person name="Combes M.C."/>
            <person name="Mariac C."/>
            <person name="Albertini E."/>
            <person name="Pupilli F."/>
            <person name="Ortiz J.P.A."/>
            <person name="Leblanc O."/>
        </authorList>
    </citation>
    <scope>NUCLEOTIDE SEQUENCE [LARGE SCALE GENOMIC DNA]</scope>
    <source>
        <strain evidence="1">R1</strain>
        <tissue evidence="1">Leaf</tissue>
    </source>
</reference>
<dbReference type="PANTHER" id="PTHR48054:SF94">
    <property type="entry name" value="LEUCINE-RICH REPEAT RECEPTOR-LIKE PROTEIN FASCIATED EAR2"/>
    <property type="match status" value="1"/>
</dbReference>